<protein>
    <submittedName>
        <fullName evidence="2">Uncharacterized protein</fullName>
    </submittedName>
</protein>
<organism evidence="2 3">
    <name type="scientific">Nocardioides silvaticus</name>
    <dbReference type="NCBI Taxonomy" id="2201891"/>
    <lineage>
        <taxon>Bacteria</taxon>
        <taxon>Bacillati</taxon>
        <taxon>Actinomycetota</taxon>
        <taxon>Actinomycetes</taxon>
        <taxon>Propionibacteriales</taxon>
        <taxon>Nocardioidaceae</taxon>
        <taxon>Nocardioides</taxon>
    </lineage>
</organism>
<proteinExistence type="predicted"/>
<accession>A0A316TBA8</accession>
<evidence type="ECO:0000313" key="2">
    <source>
        <dbReference type="EMBL" id="PWN01643.1"/>
    </source>
</evidence>
<feature type="compositionally biased region" description="Low complexity" evidence="1">
    <location>
        <begin position="39"/>
        <end position="50"/>
    </location>
</feature>
<feature type="region of interest" description="Disordered" evidence="1">
    <location>
        <begin position="1"/>
        <end position="91"/>
    </location>
</feature>
<reference evidence="2 3" key="1">
    <citation type="submission" date="2018-05" db="EMBL/GenBank/DDBJ databases">
        <title>Nocardioides silvaticus genome.</title>
        <authorList>
            <person name="Li C."/>
            <person name="Wang G."/>
        </authorList>
    </citation>
    <scope>NUCLEOTIDE SEQUENCE [LARGE SCALE GENOMIC DNA]</scope>
    <source>
        <strain evidence="2 3">CCTCC AB 2018079</strain>
    </source>
</reference>
<evidence type="ECO:0000313" key="3">
    <source>
        <dbReference type="Proteomes" id="UP000245507"/>
    </source>
</evidence>
<sequence length="91" mass="9458">MSYGEYARIQSKSARRWGSPHSSHSVTVSGIDASSIVLTTSTNGTSATTARQRSGRWLNTAPCSRPPALSPRVAIRSPSTSPLASPSATAA</sequence>
<dbReference type="AlphaFoldDB" id="A0A316TBA8"/>
<evidence type="ECO:0000256" key="1">
    <source>
        <dbReference type="SAM" id="MobiDB-lite"/>
    </source>
</evidence>
<comment type="caution">
    <text evidence="2">The sequence shown here is derived from an EMBL/GenBank/DDBJ whole genome shotgun (WGS) entry which is preliminary data.</text>
</comment>
<keyword evidence="3" id="KW-1185">Reference proteome</keyword>
<gene>
    <name evidence="2" type="ORF">DJ010_16490</name>
</gene>
<dbReference type="EMBL" id="QGDD01000008">
    <property type="protein sequence ID" value="PWN01643.1"/>
    <property type="molecule type" value="Genomic_DNA"/>
</dbReference>
<name>A0A316TBA8_9ACTN</name>
<dbReference type="Proteomes" id="UP000245507">
    <property type="component" value="Unassembled WGS sequence"/>
</dbReference>
<feature type="compositionally biased region" description="Low complexity" evidence="1">
    <location>
        <begin position="77"/>
        <end position="91"/>
    </location>
</feature>